<comment type="caution">
    <text evidence="1">The sequence shown here is derived from an EMBL/GenBank/DDBJ whole genome shotgun (WGS) entry which is preliminary data.</text>
</comment>
<dbReference type="InterPro" id="IPR043502">
    <property type="entry name" value="DNA/RNA_pol_sf"/>
</dbReference>
<protein>
    <submittedName>
        <fullName evidence="1">Retrovirus-related pol polyprotein fromtransposon opus</fullName>
    </submittedName>
</protein>
<reference evidence="2" key="1">
    <citation type="journal article" date="2019" name="Curr. Biol.">
        <title>Genome Sequence of Striga asiatica Provides Insight into the Evolution of Plant Parasitism.</title>
        <authorList>
            <person name="Yoshida S."/>
            <person name="Kim S."/>
            <person name="Wafula E.K."/>
            <person name="Tanskanen J."/>
            <person name="Kim Y.M."/>
            <person name="Honaas L."/>
            <person name="Yang Z."/>
            <person name="Spallek T."/>
            <person name="Conn C.E."/>
            <person name="Ichihashi Y."/>
            <person name="Cheong K."/>
            <person name="Cui S."/>
            <person name="Der J.P."/>
            <person name="Gundlach H."/>
            <person name="Jiao Y."/>
            <person name="Hori C."/>
            <person name="Ishida J.K."/>
            <person name="Kasahara H."/>
            <person name="Kiba T."/>
            <person name="Kim M.S."/>
            <person name="Koo N."/>
            <person name="Laohavisit A."/>
            <person name="Lee Y.H."/>
            <person name="Lumba S."/>
            <person name="McCourt P."/>
            <person name="Mortimer J.C."/>
            <person name="Mutuku J.M."/>
            <person name="Nomura T."/>
            <person name="Sasaki-Sekimoto Y."/>
            <person name="Seto Y."/>
            <person name="Wang Y."/>
            <person name="Wakatake T."/>
            <person name="Sakakibara H."/>
            <person name="Demura T."/>
            <person name="Yamaguchi S."/>
            <person name="Yoneyama K."/>
            <person name="Manabe R.I."/>
            <person name="Nelson D.C."/>
            <person name="Schulman A.H."/>
            <person name="Timko M.P."/>
            <person name="dePamphilis C.W."/>
            <person name="Choi D."/>
            <person name="Shirasu K."/>
        </authorList>
    </citation>
    <scope>NUCLEOTIDE SEQUENCE [LARGE SCALE GENOMIC DNA]</scope>
    <source>
        <strain evidence="2">cv. UVA1</strain>
    </source>
</reference>
<dbReference type="OrthoDB" id="1712951at2759"/>
<dbReference type="SUPFAM" id="SSF56672">
    <property type="entry name" value="DNA/RNA polymerases"/>
    <property type="match status" value="1"/>
</dbReference>
<proteinExistence type="predicted"/>
<dbReference type="EMBL" id="BKCP01005183">
    <property type="protein sequence ID" value="GER36504.1"/>
    <property type="molecule type" value="Genomic_DNA"/>
</dbReference>
<evidence type="ECO:0000313" key="2">
    <source>
        <dbReference type="Proteomes" id="UP000325081"/>
    </source>
</evidence>
<gene>
    <name evidence="1" type="ORF">STAS_12840</name>
</gene>
<sequence>MIRGHFYVECIETKSGKFLGYMVTNRGIKVNPEKVQVVFEMGPPKSMKEVLRIDLKGQIEGKLKVGDNSITNKLMYLKKINIPSQREPTRKETCEENMCVRTQSSTSTEFLGNKNIEFLGNKITTLCKEVIYE</sequence>
<accession>A0A5A7PUT3</accession>
<name>A0A5A7PUT3_STRAF</name>
<keyword evidence="2" id="KW-1185">Reference proteome</keyword>
<organism evidence="1 2">
    <name type="scientific">Striga asiatica</name>
    <name type="common">Asiatic witchweed</name>
    <name type="synonym">Buchnera asiatica</name>
    <dbReference type="NCBI Taxonomy" id="4170"/>
    <lineage>
        <taxon>Eukaryota</taxon>
        <taxon>Viridiplantae</taxon>
        <taxon>Streptophyta</taxon>
        <taxon>Embryophyta</taxon>
        <taxon>Tracheophyta</taxon>
        <taxon>Spermatophyta</taxon>
        <taxon>Magnoliopsida</taxon>
        <taxon>eudicotyledons</taxon>
        <taxon>Gunneridae</taxon>
        <taxon>Pentapetalae</taxon>
        <taxon>asterids</taxon>
        <taxon>lamiids</taxon>
        <taxon>Lamiales</taxon>
        <taxon>Orobanchaceae</taxon>
        <taxon>Buchnereae</taxon>
        <taxon>Striga</taxon>
    </lineage>
</organism>
<evidence type="ECO:0000313" key="1">
    <source>
        <dbReference type="EMBL" id="GER36504.1"/>
    </source>
</evidence>
<dbReference type="AlphaFoldDB" id="A0A5A7PUT3"/>
<dbReference type="Proteomes" id="UP000325081">
    <property type="component" value="Unassembled WGS sequence"/>
</dbReference>